<dbReference type="AlphaFoldDB" id="A0AAN8KGT5"/>
<protein>
    <recommendedName>
        <fullName evidence="3">Endonuclease/exonuclease/phosphatase domain-containing protein</fullName>
    </recommendedName>
</protein>
<accession>A0AAN8KGT5</accession>
<sequence>MEAEDGSNNKPLVFGSVYLPPEGSHFYQNKETENGVDILENALFEIESKHNPCDIIVTGDLNARTGHLLDYIIDDSPEFIPQLEFIYDNQETTSAIPCRSNKDKNVNNFGKSLTDICANNNLVILNGRCKGDKHGEFTYLTSAGARSVIDYVIVSQSLWHNVNMTVLDIDINKHFPLQCYIQIMGSDIQEMVSDARQDINLHSYINRFKWKPQNSDKFRQVVNSDKFTNKIIDVDNTIDESVDVAIDKLIILLKDTGLESGMAWNPPNRQISDTPKAQWFDNTCSNLKSRKCKLLNKFRATNDNEVLNDYLDTKKVFKSQCRSKVREYKLDIQKKLQGYCESMESENFWKCVKNFAFRQNSQKNNISLNQWYNHFSELLNPSVESNNSTFTQNVTDYLNDHDKNCHTCCQDIDNDINADILISEVREQINNLKISKAAGIDAIPAEFFKFSVDVISPVLVKLFNSIFHSGEFPESWSQGII</sequence>
<dbReference type="InterPro" id="IPR036691">
    <property type="entry name" value="Endo/exonu/phosph_ase_sf"/>
</dbReference>
<dbReference type="SUPFAM" id="SSF56219">
    <property type="entry name" value="DNase I-like"/>
    <property type="match status" value="1"/>
</dbReference>
<reference evidence="1 2" key="1">
    <citation type="submission" date="2024-01" db="EMBL/GenBank/DDBJ databases">
        <title>The genome of the rayed Mediterranean limpet Patella caerulea (Linnaeus, 1758).</title>
        <authorList>
            <person name="Anh-Thu Weber A."/>
            <person name="Halstead-Nussloch G."/>
        </authorList>
    </citation>
    <scope>NUCLEOTIDE SEQUENCE [LARGE SCALE GENOMIC DNA]</scope>
    <source>
        <strain evidence="1">AATW-2023a</strain>
        <tissue evidence="1">Whole specimen</tissue>
    </source>
</reference>
<gene>
    <name evidence="1" type="ORF">SNE40_002867</name>
</gene>
<name>A0AAN8KGT5_PATCE</name>
<comment type="caution">
    <text evidence="1">The sequence shown here is derived from an EMBL/GenBank/DDBJ whole genome shotgun (WGS) entry which is preliminary data.</text>
</comment>
<organism evidence="1 2">
    <name type="scientific">Patella caerulea</name>
    <name type="common">Rayed Mediterranean limpet</name>
    <dbReference type="NCBI Taxonomy" id="87958"/>
    <lineage>
        <taxon>Eukaryota</taxon>
        <taxon>Metazoa</taxon>
        <taxon>Spiralia</taxon>
        <taxon>Lophotrochozoa</taxon>
        <taxon>Mollusca</taxon>
        <taxon>Gastropoda</taxon>
        <taxon>Patellogastropoda</taxon>
        <taxon>Patelloidea</taxon>
        <taxon>Patellidae</taxon>
        <taxon>Patella</taxon>
    </lineage>
</organism>
<keyword evidence="2" id="KW-1185">Reference proteome</keyword>
<evidence type="ECO:0000313" key="1">
    <source>
        <dbReference type="EMBL" id="KAK6191125.1"/>
    </source>
</evidence>
<dbReference type="Gene3D" id="3.60.10.10">
    <property type="entry name" value="Endonuclease/exonuclease/phosphatase"/>
    <property type="match status" value="1"/>
</dbReference>
<dbReference type="EMBL" id="JAZGQO010000002">
    <property type="protein sequence ID" value="KAK6191125.1"/>
    <property type="molecule type" value="Genomic_DNA"/>
</dbReference>
<proteinExistence type="predicted"/>
<dbReference type="Proteomes" id="UP001347796">
    <property type="component" value="Unassembled WGS sequence"/>
</dbReference>
<evidence type="ECO:0000313" key="2">
    <source>
        <dbReference type="Proteomes" id="UP001347796"/>
    </source>
</evidence>
<evidence type="ECO:0008006" key="3">
    <source>
        <dbReference type="Google" id="ProtNLM"/>
    </source>
</evidence>
<dbReference type="PANTHER" id="PTHR19446">
    <property type="entry name" value="REVERSE TRANSCRIPTASES"/>
    <property type="match status" value="1"/>
</dbReference>